<accession>A0ABV6YJR3</accession>
<dbReference type="Gene3D" id="2.60.40.4070">
    <property type="match status" value="1"/>
</dbReference>
<evidence type="ECO:0000256" key="1">
    <source>
        <dbReference type="SAM" id="SignalP"/>
    </source>
</evidence>
<feature type="domain" description="FlgD/Vpr Ig-like" evidence="2">
    <location>
        <begin position="171"/>
        <end position="231"/>
    </location>
</feature>
<keyword evidence="1" id="KW-0732">Signal</keyword>
<dbReference type="EMBL" id="JBHPKH010000023">
    <property type="protein sequence ID" value="MFC1572591.1"/>
    <property type="molecule type" value="Genomic_DNA"/>
</dbReference>
<feature type="signal peptide" evidence="1">
    <location>
        <begin position="1"/>
        <end position="24"/>
    </location>
</feature>
<comment type="caution">
    <text evidence="3">The sequence shown here is derived from an EMBL/GenBank/DDBJ whole genome shotgun (WGS) entry which is preliminary data.</text>
</comment>
<evidence type="ECO:0000313" key="3">
    <source>
        <dbReference type="EMBL" id="MFC1572591.1"/>
    </source>
</evidence>
<name>A0ABV6YJR3_UNCEI</name>
<proteinExistence type="predicted"/>
<dbReference type="Pfam" id="PF13860">
    <property type="entry name" value="FlgD_ig"/>
    <property type="match status" value="1"/>
</dbReference>
<feature type="chain" id="PRO_5047066774" evidence="1">
    <location>
        <begin position="25"/>
        <end position="246"/>
    </location>
</feature>
<protein>
    <submittedName>
        <fullName evidence="3">FlgD immunoglobulin-like domain containing protein</fullName>
    </submittedName>
</protein>
<evidence type="ECO:0000259" key="2">
    <source>
        <dbReference type="Pfam" id="PF13860"/>
    </source>
</evidence>
<dbReference type="Proteomes" id="UP001593833">
    <property type="component" value="Unassembled WGS sequence"/>
</dbReference>
<reference evidence="3 4" key="1">
    <citation type="submission" date="2024-09" db="EMBL/GenBank/DDBJ databases">
        <authorList>
            <person name="D'Angelo T."/>
        </authorList>
    </citation>
    <scope>NUCLEOTIDE SEQUENCE [LARGE SCALE GENOMIC DNA]</scope>
    <source>
        <strain evidence="3">SAG AM-320-E07</strain>
    </source>
</reference>
<keyword evidence="4" id="KW-1185">Reference proteome</keyword>
<gene>
    <name evidence="3" type="ORF">ACFL6M_03225</name>
</gene>
<dbReference type="InterPro" id="IPR025965">
    <property type="entry name" value="FlgD/Vpr_Ig-like"/>
</dbReference>
<sequence length="246" mass="26645">MTRSAAKIALLLVAPAVLALQAHAERLVPDWSVNPAEYTYDGAIIAAVYLDVQDVGDEGDLLAAFVGEECRGVITATQTPLSTYLFMLTVYGNSSSGDMLTFQYYDESTDLVYDVEDSVGFVPDMIIGLPHAPFVMHLVQSGDVDDGSFGQQTFPFAGVLSASPNPLVGEGRIAFRLPAPGLARLDVLDLRGRAVRTLANEWFAAGEHQTTWDGHEGSGRAASPGVYYLRLRRGSTQETFRIVRIN</sequence>
<organism evidence="3 4">
    <name type="scientific">Eiseniibacteriota bacterium</name>
    <dbReference type="NCBI Taxonomy" id="2212470"/>
    <lineage>
        <taxon>Bacteria</taxon>
        <taxon>Candidatus Eiseniibacteriota</taxon>
    </lineage>
</organism>
<evidence type="ECO:0000313" key="4">
    <source>
        <dbReference type="Proteomes" id="UP001593833"/>
    </source>
</evidence>